<comment type="caution">
    <text evidence="11">The sequence shown here is derived from an EMBL/GenBank/DDBJ whole genome shotgun (WGS) entry which is preliminary data.</text>
</comment>
<evidence type="ECO:0000313" key="11">
    <source>
        <dbReference type="EMBL" id="TCJ12762.1"/>
    </source>
</evidence>
<dbReference type="GO" id="GO:0046872">
    <property type="term" value="F:metal ion binding"/>
    <property type="evidence" value="ECO:0007669"/>
    <property type="project" value="UniProtKB-KW"/>
</dbReference>
<evidence type="ECO:0000256" key="7">
    <source>
        <dbReference type="ARBA" id="ARBA00048807"/>
    </source>
</evidence>
<dbReference type="NCBIfam" id="TIGR03367">
    <property type="entry name" value="queuosine_QueD"/>
    <property type="match status" value="1"/>
</dbReference>
<feature type="binding site" evidence="10">
    <location>
        <position position="30"/>
    </location>
    <ligand>
        <name>Zn(2+)</name>
        <dbReference type="ChEBI" id="CHEBI:29105"/>
    </ligand>
</feature>
<dbReference type="OrthoDB" id="9804698at2"/>
<dbReference type="UniPathway" id="UPA00391"/>
<gene>
    <name evidence="11" type="primary">queD</name>
    <name evidence="11" type="ORF">EZJ19_10995</name>
</gene>
<dbReference type="PANTHER" id="PTHR12589:SF7">
    <property type="entry name" value="6-PYRUVOYL TETRAHYDROBIOPTERIN SYNTHASE"/>
    <property type="match status" value="1"/>
</dbReference>
<evidence type="ECO:0000256" key="4">
    <source>
        <dbReference type="ARBA" id="ARBA00022723"/>
    </source>
</evidence>
<accession>A0A4R1B3V6</accession>
<dbReference type="GO" id="GO:0070497">
    <property type="term" value="F:6-carboxytetrahydropterin synthase activity"/>
    <property type="evidence" value="ECO:0007669"/>
    <property type="project" value="UniProtKB-EC"/>
</dbReference>
<feature type="active site" description="Charge relay system" evidence="9">
    <location>
        <position position="68"/>
    </location>
</feature>
<comment type="cofactor">
    <cofactor evidence="8 10">
        <name>Zn(2+)</name>
        <dbReference type="ChEBI" id="CHEBI:29105"/>
    </cofactor>
    <text evidence="8 10">Binds 1 zinc ion per subunit.</text>
</comment>
<evidence type="ECO:0000256" key="3">
    <source>
        <dbReference type="ARBA" id="ARBA00018141"/>
    </source>
</evidence>
<proteinExistence type="inferred from homology"/>
<evidence type="ECO:0000256" key="6">
    <source>
        <dbReference type="ARBA" id="ARBA00023239"/>
    </source>
</evidence>
<dbReference type="AlphaFoldDB" id="A0A4R1B3V6"/>
<dbReference type="GO" id="GO:0008616">
    <property type="term" value="P:tRNA queuosine(34) biosynthetic process"/>
    <property type="evidence" value="ECO:0007669"/>
    <property type="project" value="UniProtKB-KW"/>
</dbReference>
<organism evidence="11 12">
    <name type="scientific">Parasulfuritortus cantonensis</name>
    <dbReference type="NCBI Taxonomy" id="2528202"/>
    <lineage>
        <taxon>Bacteria</taxon>
        <taxon>Pseudomonadati</taxon>
        <taxon>Pseudomonadota</taxon>
        <taxon>Betaproteobacteria</taxon>
        <taxon>Nitrosomonadales</taxon>
        <taxon>Thiobacillaceae</taxon>
        <taxon>Parasulfuritortus</taxon>
    </lineage>
</organism>
<evidence type="ECO:0000256" key="10">
    <source>
        <dbReference type="PIRSR" id="PIRSR006113-2"/>
    </source>
</evidence>
<comment type="catalytic activity">
    <reaction evidence="7 8">
        <text>7,8-dihydroneopterin 3'-triphosphate + H2O = 6-carboxy-5,6,7,8-tetrahydropterin + triphosphate + acetaldehyde + 2 H(+)</text>
        <dbReference type="Rhea" id="RHEA:27966"/>
        <dbReference type="ChEBI" id="CHEBI:15343"/>
        <dbReference type="ChEBI" id="CHEBI:15377"/>
        <dbReference type="ChEBI" id="CHEBI:15378"/>
        <dbReference type="ChEBI" id="CHEBI:18036"/>
        <dbReference type="ChEBI" id="CHEBI:58462"/>
        <dbReference type="ChEBI" id="CHEBI:61032"/>
        <dbReference type="EC" id="4.1.2.50"/>
    </reaction>
</comment>
<dbReference type="PANTHER" id="PTHR12589">
    <property type="entry name" value="PYRUVOYL TETRAHYDROBIOPTERIN SYNTHASE"/>
    <property type="match status" value="1"/>
</dbReference>
<dbReference type="Pfam" id="PF01242">
    <property type="entry name" value="PTPS"/>
    <property type="match status" value="1"/>
</dbReference>
<name>A0A4R1B3V6_9PROT</name>
<evidence type="ECO:0000256" key="9">
    <source>
        <dbReference type="PIRSR" id="PIRSR006113-1"/>
    </source>
</evidence>
<dbReference type="Proteomes" id="UP000295443">
    <property type="component" value="Unassembled WGS sequence"/>
</dbReference>
<keyword evidence="12" id="KW-1185">Reference proteome</keyword>
<evidence type="ECO:0000256" key="8">
    <source>
        <dbReference type="PIRNR" id="PIRNR006113"/>
    </source>
</evidence>
<dbReference type="RefSeq" id="WP_131447525.1">
    <property type="nucleotide sequence ID" value="NZ_SJZB01000042.1"/>
</dbReference>
<reference evidence="11 12" key="1">
    <citation type="submission" date="2019-03" db="EMBL/GenBank/DDBJ databases">
        <title>Genome sequence of Thiobacillaceae bacterium LSR1, a sulfur-oxidizing bacterium isolated from freshwater sediment.</title>
        <authorList>
            <person name="Li S."/>
        </authorList>
    </citation>
    <scope>NUCLEOTIDE SEQUENCE [LARGE SCALE GENOMIC DNA]</scope>
    <source>
        <strain evidence="11 12">LSR1</strain>
    </source>
</reference>
<comment type="similarity">
    <text evidence="2 8">Belongs to the PTPS family. QueD subfamily.</text>
</comment>
<evidence type="ECO:0000256" key="5">
    <source>
        <dbReference type="ARBA" id="ARBA00022833"/>
    </source>
</evidence>
<keyword evidence="5 8" id="KW-0862">Zinc</keyword>
<keyword evidence="8" id="KW-0671">Queuosine biosynthesis</keyword>
<keyword evidence="4 8" id="KW-0479">Metal-binding</keyword>
<dbReference type="Gene3D" id="3.30.479.10">
    <property type="entry name" value="6-pyruvoyl tetrahydropterin synthase/QueD"/>
    <property type="match status" value="1"/>
</dbReference>
<evidence type="ECO:0000256" key="2">
    <source>
        <dbReference type="ARBA" id="ARBA00008900"/>
    </source>
</evidence>
<dbReference type="SUPFAM" id="SSF55620">
    <property type="entry name" value="Tetrahydrobiopterin biosynthesis enzymes-like"/>
    <property type="match status" value="1"/>
</dbReference>
<dbReference type="EC" id="4.-.-.-" evidence="8"/>
<keyword evidence="6 8" id="KW-0456">Lyase</keyword>
<feature type="binding site" evidence="10">
    <location>
        <position position="28"/>
    </location>
    <ligand>
        <name>Zn(2+)</name>
        <dbReference type="ChEBI" id="CHEBI:29105"/>
    </ligand>
</feature>
<dbReference type="InterPro" id="IPR007115">
    <property type="entry name" value="6-PTP_synth/QueD"/>
</dbReference>
<feature type="active site" description="Proton acceptor" evidence="9">
    <location>
        <position position="24"/>
    </location>
</feature>
<protein>
    <recommendedName>
        <fullName evidence="3 8">6-carboxy-5,6,7,8-tetrahydropterin synthase</fullName>
        <ecNumber evidence="8">4.-.-.-</ecNumber>
    </recommendedName>
</protein>
<dbReference type="PIRSF" id="PIRSF006113">
    <property type="entry name" value="PTP_synth"/>
    <property type="match status" value="1"/>
</dbReference>
<dbReference type="EMBL" id="SJZB01000042">
    <property type="protein sequence ID" value="TCJ12762.1"/>
    <property type="molecule type" value="Genomic_DNA"/>
</dbReference>
<evidence type="ECO:0000256" key="1">
    <source>
        <dbReference type="ARBA" id="ARBA00005061"/>
    </source>
</evidence>
<evidence type="ECO:0000313" key="12">
    <source>
        <dbReference type="Proteomes" id="UP000295443"/>
    </source>
</evidence>
<feature type="active site" description="Charge relay system" evidence="9">
    <location>
        <position position="107"/>
    </location>
</feature>
<sequence length="119" mass="13310">MDIYNIFHLECARRLPNLPAEHPCARVHGHSFRVEVHVSGPLDERLAWVLDFADVETAWGPVKAALDHRYLNDVPGLDNPTSERMAIWIWDRLKPALPGLAKIVIQETAVSGCIYTGTG</sequence>
<comment type="pathway">
    <text evidence="1 8">Purine metabolism; 7-cyano-7-deazaguanine biosynthesis.</text>
</comment>
<dbReference type="InterPro" id="IPR038418">
    <property type="entry name" value="6-PTP_synth/QueD_sf"/>
</dbReference>